<protein>
    <submittedName>
        <fullName evidence="4">Response regulator</fullName>
    </submittedName>
</protein>
<dbReference type="InterPro" id="IPR050595">
    <property type="entry name" value="Bact_response_regulator"/>
</dbReference>
<dbReference type="InterPro" id="IPR001789">
    <property type="entry name" value="Sig_transdc_resp-reg_receiver"/>
</dbReference>
<dbReference type="PANTHER" id="PTHR44591:SF21">
    <property type="entry name" value="TWO-COMPONENT RESPONSE REGULATOR"/>
    <property type="match status" value="1"/>
</dbReference>
<gene>
    <name evidence="4" type="ORF">GF359_03095</name>
</gene>
<dbReference type="EMBL" id="WJKJ01000099">
    <property type="protein sequence ID" value="MBD3364181.1"/>
    <property type="molecule type" value="Genomic_DNA"/>
</dbReference>
<name>A0A9D5QCN8_UNCW3</name>
<dbReference type="SMART" id="SM00448">
    <property type="entry name" value="REC"/>
    <property type="match status" value="1"/>
</dbReference>
<dbReference type="AlphaFoldDB" id="A0A9D5QCN8"/>
<dbReference type="Gene3D" id="3.40.50.2300">
    <property type="match status" value="1"/>
</dbReference>
<keyword evidence="1 2" id="KW-0597">Phosphoprotein</keyword>
<dbReference type="Proteomes" id="UP000630660">
    <property type="component" value="Unassembled WGS sequence"/>
</dbReference>
<dbReference type="InterPro" id="IPR011006">
    <property type="entry name" value="CheY-like_superfamily"/>
</dbReference>
<reference evidence="4" key="1">
    <citation type="submission" date="2019-11" db="EMBL/GenBank/DDBJ databases">
        <title>Microbial mats filling the niche in hypersaline microbial mats.</title>
        <authorList>
            <person name="Wong H.L."/>
            <person name="Macleod F.I."/>
            <person name="White R.A. III"/>
            <person name="Burns B.P."/>
        </authorList>
    </citation>
    <scope>NUCLEOTIDE SEQUENCE</scope>
    <source>
        <strain evidence="4">Bin_327</strain>
    </source>
</reference>
<accession>A0A9D5QCN8</accession>
<evidence type="ECO:0000313" key="4">
    <source>
        <dbReference type="EMBL" id="MBD3364181.1"/>
    </source>
</evidence>
<dbReference type="PANTHER" id="PTHR44591">
    <property type="entry name" value="STRESS RESPONSE REGULATOR PROTEIN 1"/>
    <property type="match status" value="1"/>
</dbReference>
<proteinExistence type="predicted"/>
<dbReference type="SUPFAM" id="SSF52172">
    <property type="entry name" value="CheY-like"/>
    <property type="match status" value="1"/>
</dbReference>
<evidence type="ECO:0000256" key="1">
    <source>
        <dbReference type="ARBA" id="ARBA00022553"/>
    </source>
</evidence>
<dbReference type="Pfam" id="PF00072">
    <property type="entry name" value="Response_reg"/>
    <property type="match status" value="1"/>
</dbReference>
<evidence type="ECO:0000256" key="2">
    <source>
        <dbReference type="PROSITE-ProRule" id="PRU00169"/>
    </source>
</evidence>
<dbReference type="GO" id="GO:0000160">
    <property type="term" value="P:phosphorelay signal transduction system"/>
    <property type="evidence" value="ECO:0007669"/>
    <property type="project" value="InterPro"/>
</dbReference>
<evidence type="ECO:0000313" key="5">
    <source>
        <dbReference type="Proteomes" id="UP000630660"/>
    </source>
</evidence>
<sequence>MAEDTRILVVDDEEEFVVYLAWLLKETNRFEVDVAYSGKKALEMMEDKEYALLVTDVRMPGMDGMELTLKVRDKRPDMPIIVMTGYPSRKYPENSFNLGSITYIVKPFQVEDFIKLVSTILDDEKQTKET</sequence>
<evidence type="ECO:0000259" key="3">
    <source>
        <dbReference type="PROSITE" id="PS50110"/>
    </source>
</evidence>
<dbReference type="PROSITE" id="PS50110">
    <property type="entry name" value="RESPONSE_REGULATORY"/>
    <property type="match status" value="1"/>
</dbReference>
<dbReference type="CDD" id="cd00156">
    <property type="entry name" value="REC"/>
    <property type="match status" value="1"/>
</dbReference>
<feature type="modified residue" description="4-aspartylphosphate" evidence="2">
    <location>
        <position position="56"/>
    </location>
</feature>
<feature type="domain" description="Response regulatory" evidence="3">
    <location>
        <begin position="6"/>
        <end position="121"/>
    </location>
</feature>
<comment type="caution">
    <text evidence="4">The sequence shown here is derived from an EMBL/GenBank/DDBJ whole genome shotgun (WGS) entry which is preliminary data.</text>
</comment>
<organism evidence="4 5">
    <name type="scientific">candidate division WOR-3 bacterium</name>
    <dbReference type="NCBI Taxonomy" id="2052148"/>
    <lineage>
        <taxon>Bacteria</taxon>
        <taxon>Bacteria division WOR-3</taxon>
    </lineage>
</organism>